<keyword evidence="3" id="KW-0963">Cytoplasm</keyword>
<feature type="site" description="Could be important to modulate the pK values of the two catalytic cysteine residues" evidence="3">
    <location>
        <position position="136"/>
    </location>
</feature>
<feature type="binding site" evidence="3">
    <location>
        <position position="168"/>
    </location>
    <ligand>
        <name>substrate</name>
    </ligand>
</feature>
<dbReference type="RefSeq" id="WP_084372385.1">
    <property type="nucleotide sequence ID" value="NZ_FWYF01000002.1"/>
</dbReference>
<dbReference type="Proteomes" id="UP000192472">
    <property type="component" value="Unassembled WGS sequence"/>
</dbReference>
<keyword evidence="3" id="KW-0457">Lysine biosynthesis</keyword>
<feature type="site" description="Could be important to modulate the pK values of the two catalytic cysteine residues" evidence="3">
    <location>
        <position position="186"/>
    </location>
</feature>
<keyword evidence="3" id="KW-0028">Amino-acid biosynthesis</keyword>
<keyword evidence="2 3" id="KW-0413">Isomerase</keyword>
<dbReference type="PANTHER" id="PTHR31689:SF0">
    <property type="entry name" value="DIAMINOPIMELATE EPIMERASE"/>
    <property type="match status" value="1"/>
</dbReference>
<dbReference type="PANTHER" id="PTHR31689">
    <property type="entry name" value="DIAMINOPIMELATE EPIMERASE, CHLOROPLASTIC"/>
    <property type="match status" value="1"/>
</dbReference>
<dbReference type="InterPro" id="IPR001653">
    <property type="entry name" value="DAP_epimerase_DapF"/>
</dbReference>
<dbReference type="STRING" id="692418.SAMN04488029_1774"/>
<comment type="caution">
    <text evidence="3">Lacks conserved residue(s) required for the propagation of feature annotation.</text>
</comment>
<evidence type="ECO:0000256" key="3">
    <source>
        <dbReference type="HAMAP-Rule" id="MF_00197"/>
    </source>
</evidence>
<feature type="binding site" evidence="3">
    <location>
        <position position="64"/>
    </location>
    <ligand>
        <name>substrate</name>
    </ligand>
</feature>
<evidence type="ECO:0000313" key="6">
    <source>
        <dbReference type="Proteomes" id="UP000192472"/>
    </source>
</evidence>
<evidence type="ECO:0000313" key="5">
    <source>
        <dbReference type="EMBL" id="SMD33973.1"/>
    </source>
</evidence>
<reference evidence="5 6" key="1">
    <citation type="submission" date="2017-04" db="EMBL/GenBank/DDBJ databases">
        <authorList>
            <person name="Afonso C.L."/>
            <person name="Miller P.J."/>
            <person name="Scott M.A."/>
            <person name="Spackman E."/>
            <person name="Goraichik I."/>
            <person name="Dimitrov K.M."/>
            <person name="Suarez D.L."/>
            <person name="Swayne D.E."/>
        </authorList>
    </citation>
    <scope>NUCLEOTIDE SEQUENCE [LARGE SCALE GENOMIC DNA]</scope>
    <source>
        <strain evidence="5 6">DSM 26133</strain>
    </source>
</reference>
<dbReference type="EMBL" id="FWYF01000002">
    <property type="protein sequence ID" value="SMD33973.1"/>
    <property type="molecule type" value="Genomic_DNA"/>
</dbReference>
<dbReference type="AlphaFoldDB" id="A0A1W2GBH4"/>
<comment type="similarity">
    <text evidence="1 3">Belongs to the diaminopimelate epimerase family.</text>
</comment>
<comment type="pathway">
    <text evidence="3">Amino-acid biosynthesis; L-lysine biosynthesis via DAP pathway; DL-2,6-diaminopimelate from LL-2,6-diaminopimelate: step 1/1.</text>
</comment>
<dbReference type="GO" id="GO:0009089">
    <property type="term" value="P:lysine biosynthetic process via diaminopimelate"/>
    <property type="evidence" value="ECO:0007669"/>
    <property type="project" value="UniProtKB-UniRule"/>
</dbReference>
<comment type="function">
    <text evidence="3">Catalyzes the stereoinversion of LL-2,6-diaminopimelate (L,L-DAP) to meso-diaminopimelate (meso-DAP), a precursor of L-lysine and an essential component of the bacterial peptidoglycan.</text>
</comment>
<feature type="binding site" evidence="3">
    <location>
        <begin position="186"/>
        <end position="187"/>
    </location>
    <ligand>
        <name>substrate</name>
    </ligand>
</feature>
<evidence type="ECO:0000256" key="1">
    <source>
        <dbReference type="ARBA" id="ARBA00010219"/>
    </source>
</evidence>
<dbReference type="NCBIfam" id="TIGR00652">
    <property type="entry name" value="DapF"/>
    <property type="match status" value="1"/>
</dbReference>
<dbReference type="GO" id="GO:0005829">
    <property type="term" value="C:cytosol"/>
    <property type="evidence" value="ECO:0007669"/>
    <property type="project" value="TreeGrafter"/>
</dbReference>
<accession>A0A1W2GBH4</accession>
<sequence>MKITFYKYQGTGNDFVMIDNREGIFSHETSLVSKMCDRKFGIGADGLILIEHHDKLDFEMVYFNADGSQSLCGNGSRCAVSFARYLGIIQDHANFLTIDGEYEADIKNGLIHLHMRDQQNPKKFDSHYFLNNGSPHHIEFVNDVDKKDVRNLGATTRYSDAYKPNGTNVNFVQVKEDHTIYVRTYERGVEDETLSCGTGITASALAAADKGLRSPIFIEAKGGKLEVRFEQNVDKSFSNIWLIGPAEQVFVGQFDI</sequence>
<dbReference type="HAMAP" id="MF_00197">
    <property type="entry name" value="DAP_epimerase"/>
    <property type="match status" value="1"/>
</dbReference>
<dbReference type="OrthoDB" id="9805408at2"/>
<dbReference type="Gene3D" id="3.10.310.10">
    <property type="entry name" value="Diaminopimelate Epimerase, Chain A, domain 1"/>
    <property type="match status" value="2"/>
</dbReference>
<keyword evidence="6" id="KW-1185">Reference proteome</keyword>
<comment type="subcellular location">
    <subcellularLocation>
        <location evidence="3">Cytoplasm</location>
    </subcellularLocation>
</comment>
<comment type="subunit">
    <text evidence="3">Homodimer.</text>
</comment>
<dbReference type="Pfam" id="PF01678">
    <property type="entry name" value="DAP_epimerase"/>
    <property type="match status" value="2"/>
</dbReference>
<comment type="catalytic activity">
    <reaction evidence="3">
        <text>(2S,6S)-2,6-diaminopimelate = meso-2,6-diaminopimelate</text>
        <dbReference type="Rhea" id="RHEA:15393"/>
        <dbReference type="ChEBI" id="CHEBI:57609"/>
        <dbReference type="ChEBI" id="CHEBI:57791"/>
        <dbReference type="EC" id="5.1.1.7"/>
    </reaction>
</comment>
<feature type="binding site" evidence="3">
    <location>
        <position position="13"/>
    </location>
    <ligand>
        <name>substrate</name>
    </ligand>
</feature>
<feature type="active site" description="Proton donor" evidence="3">
    <location>
        <position position="72"/>
    </location>
</feature>
<organism evidence="5 6">
    <name type="scientific">Reichenbachiella faecimaris</name>
    <dbReference type="NCBI Taxonomy" id="692418"/>
    <lineage>
        <taxon>Bacteria</taxon>
        <taxon>Pseudomonadati</taxon>
        <taxon>Bacteroidota</taxon>
        <taxon>Cytophagia</taxon>
        <taxon>Cytophagales</taxon>
        <taxon>Reichenbachiellaceae</taxon>
        <taxon>Reichenbachiella</taxon>
    </lineage>
</organism>
<gene>
    <name evidence="3" type="primary">dapF</name>
    <name evidence="5" type="ORF">SAMN04488029_1774</name>
</gene>
<dbReference type="GO" id="GO:0008837">
    <property type="term" value="F:diaminopimelate epimerase activity"/>
    <property type="evidence" value="ECO:0007669"/>
    <property type="project" value="UniProtKB-UniRule"/>
</dbReference>
<feature type="binding site" evidence="3">
    <location>
        <begin position="73"/>
        <end position="74"/>
    </location>
    <ligand>
        <name>substrate</name>
    </ligand>
</feature>
<dbReference type="EC" id="5.1.1.7" evidence="3 4"/>
<proteinExistence type="inferred from homology"/>
<name>A0A1W2GBH4_REIFA</name>
<evidence type="ECO:0000256" key="2">
    <source>
        <dbReference type="ARBA" id="ARBA00023235"/>
    </source>
</evidence>
<feature type="active site" description="Proton acceptor" evidence="3">
    <location>
        <position position="196"/>
    </location>
</feature>
<evidence type="ECO:0000256" key="4">
    <source>
        <dbReference type="NCBIfam" id="TIGR00652"/>
    </source>
</evidence>
<feature type="binding site" evidence="3">
    <location>
        <begin position="197"/>
        <end position="198"/>
    </location>
    <ligand>
        <name>substrate</name>
    </ligand>
</feature>
<dbReference type="SUPFAM" id="SSF54506">
    <property type="entry name" value="Diaminopimelate epimerase-like"/>
    <property type="match status" value="2"/>
</dbReference>
<protein>
    <recommendedName>
        <fullName evidence="3 4">Diaminopimelate epimerase</fullName>
        <shortName evidence="3">DAP epimerase</shortName>
        <ecNumber evidence="3 4">5.1.1.7</ecNumber>
    </recommendedName>
    <alternativeName>
        <fullName evidence="3">PLP-independent amino acid racemase</fullName>
    </alternativeName>
</protein>
<dbReference type="UniPathway" id="UPA00034">
    <property type="reaction ID" value="UER00025"/>
</dbReference>